<feature type="transmembrane region" description="Helical" evidence="7">
    <location>
        <begin position="314"/>
        <end position="336"/>
    </location>
</feature>
<evidence type="ECO:0000256" key="6">
    <source>
        <dbReference type="ARBA" id="ARBA00038076"/>
    </source>
</evidence>
<keyword evidence="10" id="KW-1185">Reference proteome</keyword>
<comment type="caution">
    <text evidence="9">The sequence shown here is derived from an EMBL/GenBank/DDBJ whole genome shotgun (WGS) entry which is preliminary data.</text>
</comment>
<feature type="transmembrane region" description="Helical" evidence="7">
    <location>
        <begin position="399"/>
        <end position="421"/>
    </location>
</feature>
<keyword evidence="3 7" id="KW-0812">Transmembrane</keyword>
<evidence type="ECO:0000259" key="8">
    <source>
        <dbReference type="Pfam" id="PF02687"/>
    </source>
</evidence>
<dbReference type="GO" id="GO:0022857">
    <property type="term" value="F:transmembrane transporter activity"/>
    <property type="evidence" value="ECO:0007669"/>
    <property type="project" value="TreeGrafter"/>
</dbReference>
<evidence type="ECO:0000256" key="2">
    <source>
        <dbReference type="ARBA" id="ARBA00022475"/>
    </source>
</evidence>
<keyword evidence="5 7" id="KW-0472">Membrane</keyword>
<dbReference type="PANTHER" id="PTHR30572">
    <property type="entry name" value="MEMBRANE COMPONENT OF TRANSPORTER-RELATED"/>
    <property type="match status" value="1"/>
</dbReference>
<dbReference type="InterPro" id="IPR003838">
    <property type="entry name" value="ABC3_permease_C"/>
</dbReference>
<dbReference type="PANTHER" id="PTHR30572:SF4">
    <property type="entry name" value="ABC TRANSPORTER PERMEASE YTRF"/>
    <property type="match status" value="1"/>
</dbReference>
<dbReference type="OrthoDB" id="3223244at2"/>
<dbReference type="AlphaFoldDB" id="A0A646KLE3"/>
<dbReference type="Proteomes" id="UP000419138">
    <property type="component" value="Unassembled WGS sequence"/>
</dbReference>
<evidence type="ECO:0000256" key="4">
    <source>
        <dbReference type="ARBA" id="ARBA00022989"/>
    </source>
</evidence>
<evidence type="ECO:0000313" key="10">
    <source>
        <dbReference type="Proteomes" id="UP000419138"/>
    </source>
</evidence>
<dbReference type="InterPro" id="IPR050250">
    <property type="entry name" value="Macrolide_Exporter_MacB"/>
</dbReference>
<reference evidence="9 10" key="1">
    <citation type="submission" date="2019-05" db="EMBL/GenBank/DDBJ databases">
        <title>Comparative genomics and metabolomics analyses of clavulanic acid producing Streptomyces species provides insight into specialized metabolism and evolution of beta-lactam biosynthetic gene clusters.</title>
        <authorList>
            <person name="Moore M.A."/>
            <person name="Cruz-Morales P."/>
            <person name="Barona Gomez F."/>
            <person name="Kapil T."/>
        </authorList>
    </citation>
    <scope>NUCLEOTIDE SEQUENCE [LARGE SCALE GENOMIC DNA]</scope>
    <source>
        <strain evidence="9 10">NRRL 5741</strain>
    </source>
</reference>
<feature type="domain" description="ABC3 transporter permease C-terminal" evidence="8">
    <location>
        <begin position="711"/>
        <end position="821"/>
    </location>
</feature>
<feature type="transmembrane region" description="Helical" evidence="7">
    <location>
        <begin position="433"/>
        <end position="453"/>
    </location>
</feature>
<evidence type="ECO:0000313" key="9">
    <source>
        <dbReference type="EMBL" id="MQT01856.1"/>
    </source>
</evidence>
<protein>
    <submittedName>
        <fullName evidence="9">FtsX-like permease family protein</fullName>
    </submittedName>
</protein>
<dbReference type="GO" id="GO:0005886">
    <property type="term" value="C:plasma membrane"/>
    <property type="evidence" value="ECO:0007669"/>
    <property type="project" value="UniProtKB-SubCell"/>
</dbReference>
<feature type="transmembrane region" description="Helical" evidence="7">
    <location>
        <begin position="706"/>
        <end position="733"/>
    </location>
</feature>
<feature type="transmembrane region" description="Helical" evidence="7">
    <location>
        <begin position="792"/>
        <end position="815"/>
    </location>
</feature>
<dbReference type="EMBL" id="VCLA01000140">
    <property type="protein sequence ID" value="MQT01856.1"/>
    <property type="molecule type" value="Genomic_DNA"/>
</dbReference>
<feature type="transmembrane region" description="Helical" evidence="7">
    <location>
        <begin position="760"/>
        <end position="780"/>
    </location>
</feature>
<keyword evidence="4 7" id="KW-1133">Transmembrane helix</keyword>
<proteinExistence type="inferred from homology"/>
<feature type="transmembrane region" description="Helical" evidence="7">
    <location>
        <begin position="20"/>
        <end position="40"/>
    </location>
</feature>
<evidence type="ECO:0000256" key="1">
    <source>
        <dbReference type="ARBA" id="ARBA00004651"/>
    </source>
</evidence>
<evidence type="ECO:0000256" key="5">
    <source>
        <dbReference type="ARBA" id="ARBA00023136"/>
    </source>
</evidence>
<evidence type="ECO:0000256" key="3">
    <source>
        <dbReference type="ARBA" id="ARBA00022692"/>
    </source>
</evidence>
<comment type="subcellular location">
    <subcellularLocation>
        <location evidence="1">Cell membrane</location>
        <topology evidence="1">Multi-pass membrane protein</topology>
    </subcellularLocation>
</comment>
<accession>A0A646KLE3</accession>
<feature type="transmembrane region" description="Helical" evidence="7">
    <location>
        <begin position="485"/>
        <end position="505"/>
    </location>
</feature>
<feature type="transmembrane region" description="Helical" evidence="7">
    <location>
        <begin position="356"/>
        <end position="378"/>
    </location>
</feature>
<dbReference type="Pfam" id="PF02687">
    <property type="entry name" value="FtsX"/>
    <property type="match status" value="2"/>
</dbReference>
<keyword evidence="2" id="KW-1003">Cell membrane</keyword>
<feature type="transmembrane region" description="Helical" evidence="7">
    <location>
        <begin position="266"/>
        <end position="288"/>
    </location>
</feature>
<name>A0A646KLE3_STRJU</name>
<comment type="similarity">
    <text evidence="6">Belongs to the ABC-4 integral membrane protein family.</text>
</comment>
<sequence length="822" mass="83659">MFHPNGLARAAIRFKPSSFVGTFVALLMMAAIVSACGIMLESGIRASAPPQRYANAPVVIEADQTSHLMVGSDEGRYDAGAEVPDRAWLDHALVKKTAAVDGVAAAIADVSYPVRPAGDGGDGGSPLTAYGWGSTAFTGTELTSGSAPRAGEAVLGGGARIGDRIALETPGGKREFTVSGLTGGAGAVWFTDAEAVALSGHPGKIDAIAVLTEPGTATGTVKDRLTEVLGSGHDKPKARTGDARAVIEDSGITMAKETLGGIGGSFGGIAAMVAVFTAAGTVALSVGLRRREFALLRAIGATPRQVRRSIATEALLVAPLAGALGCVPGAALAVWWFGQLEEKGAIPEAVDLTVSWLPPAVAVGAALVTALFAGFMAARKPSRIKPGQALADASVEPVGFGWIRTPLGVAAVIGGLVLSGVAAETGGDDAANAALGVVMLFMLAVALLGPLVARACAELFGLPLRAAGAAASLAVANSRTNARRLASAITPIVLAMAFSSVLLFLQTSTDRVTERQQRDGITADHVVTGRDGLLPLDAAERASRTPGVSAAVSLLRTSVLVKSEGVEDMMVYASAQGIGGRAADLPKVQNLDVREGSLKGLAPGKVAIDAALAKSAEVSVGERLGFRLPDGKKSSAEVIALYGRGLGLAQVTLPEQSLAGHVTAPYPGDLLVRADREAAESLNALGTVHDRDGFAATRSLDREIGAWANTVMAAILGGFAAVAAANTLVMTVLDRRRELGMLRLIGSTRRQVMGMIRWEALLVTVAGVVLGTAIALATLIPMTKGMTGEAPYIPPVLYGSLVAATLGLGLVATGLPARAALR</sequence>
<dbReference type="RefSeq" id="WP_153523563.1">
    <property type="nucleotide sequence ID" value="NZ_JBEPDZ010000005.1"/>
</dbReference>
<organism evidence="9 10">
    <name type="scientific">Streptomyces jumonjinensis</name>
    <dbReference type="NCBI Taxonomy" id="1945"/>
    <lineage>
        <taxon>Bacteria</taxon>
        <taxon>Bacillati</taxon>
        <taxon>Actinomycetota</taxon>
        <taxon>Actinomycetes</taxon>
        <taxon>Kitasatosporales</taxon>
        <taxon>Streptomycetaceae</taxon>
        <taxon>Streptomyces</taxon>
    </lineage>
</organism>
<feature type="domain" description="ABC3 transporter permease C-terminal" evidence="8">
    <location>
        <begin position="265"/>
        <end position="386"/>
    </location>
</feature>
<gene>
    <name evidence="9" type="ORF">FF041_17060</name>
</gene>
<evidence type="ECO:0000256" key="7">
    <source>
        <dbReference type="SAM" id="Phobius"/>
    </source>
</evidence>